<organism evidence="1 2">
    <name type="scientific">Anopheles albimanus</name>
    <name type="common">New world malaria mosquito</name>
    <dbReference type="NCBI Taxonomy" id="7167"/>
    <lineage>
        <taxon>Eukaryota</taxon>
        <taxon>Metazoa</taxon>
        <taxon>Ecdysozoa</taxon>
        <taxon>Arthropoda</taxon>
        <taxon>Hexapoda</taxon>
        <taxon>Insecta</taxon>
        <taxon>Pterygota</taxon>
        <taxon>Neoptera</taxon>
        <taxon>Endopterygota</taxon>
        <taxon>Diptera</taxon>
        <taxon>Nematocera</taxon>
        <taxon>Culicoidea</taxon>
        <taxon>Culicidae</taxon>
        <taxon>Anophelinae</taxon>
        <taxon>Anopheles</taxon>
    </lineage>
</organism>
<reference evidence="1 2" key="1">
    <citation type="journal article" date="2017" name="G3 (Bethesda)">
        <title>The Physical Genome Mapping of Anopheles albimanus Corrected Scaffold Misassemblies and Identified Interarm Rearrangements in Genus Anopheles.</title>
        <authorList>
            <person name="Artemov G.N."/>
            <person name="Peery A.N."/>
            <person name="Jiang X."/>
            <person name="Tu Z."/>
            <person name="Stegniy V.N."/>
            <person name="Sharakhova M.V."/>
            <person name="Sharakhov I.V."/>
        </authorList>
    </citation>
    <scope>NUCLEOTIDE SEQUENCE [LARGE SCALE GENOMIC DNA]</scope>
    <source>
        <strain evidence="1 2">ALBI9_A</strain>
    </source>
</reference>
<dbReference type="GeneID" id="118463699"/>
<reference evidence="1" key="2">
    <citation type="submission" date="2022-08" db="UniProtKB">
        <authorList>
            <consortium name="EnsemblMetazoa"/>
        </authorList>
    </citation>
    <scope>IDENTIFICATION</scope>
    <source>
        <strain evidence="1">STECLA/ALBI9_A</strain>
    </source>
</reference>
<dbReference type="Proteomes" id="UP000069272">
    <property type="component" value="Chromosome 3L"/>
</dbReference>
<dbReference type="RefSeq" id="XP_035786376.1">
    <property type="nucleotide sequence ID" value="XM_035930483.1"/>
</dbReference>
<dbReference type="VEuPathDB" id="VectorBase:AALB005515"/>
<evidence type="ECO:0000313" key="2">
    <source>
        <dbReference type="Proteomes" id="UP000069272"/>
    </source>
</evidence>
<protein>
    <recommendedName>
        <fullName evidence="3">Protein TsetseEP domain-containing protein</fullName>
    </recommendedName>
</protein>
<dbReference type="KEGG" id="aali:118463699"/>
<dbReference type="AlphaFoldDB" id="A0A182FG74"/>
<dbReference type="OrthoDB" id="7741476at2759"/>
<dbReference type="VEuPathDB" id="VectorBase:AALB20_027993"/>
<keyword evidence="2" id="KW-1185">Reference proteome</keyword>
<sequence length="505" mass="55688">MASNSLYCLCLALCILQAAIGEARPDFGTSLTFEATGDVNALANEIGAQLSLIDDELDVMLGPISGLGIVYFSFFQDLAGRIMAAGSTLAGTLASGALSSSGKDDLFNDLDNQFNELSEFFEDLPGSWPMTLDGLLAEQLYEALDLTFQALEIVQQALQHLHTALSPESSDEEFDKTVFPLLEQALRVLQARLTLVVYVFQRAGSNIHEATDFYASYLDCVIPFSDEFAVASVNYAIEVFNLKGSIENEFEPVSNAYTQENEELDEGLVGPITNVDGYEALNTALGKFRTDGPSALTSLIADLSGAFSSHLSSVGLDISNVFDEIVEYPIEETLSDYLVRSDDNAEYCFHRVEAQACELPLQAPIRLLECLDRERPRLCRLQELASELASLQIADIQDIWEHLEPCTRLQRPRQRKRCVKHLTTIYEALGTAHLSKYEDFMELIQQTLSSSAIRVKICLANVDFYSFGTFYPRLLQDLNSCTGCVGRTCPTIIEPPGSDSSPVEE</sequence>
<evidence type="ECO:0000313" key="1">
    <source>
        <dbReference type="EnsemblMetazoa" id="AALB005515-PA"/>
    </source>
</evidence>
<proteinExistence type="predicted"/>
<accession>A0A182FG74</accession>
<evidence type="ECO:0008006" key="3">
    <source>
        <dbReference type="Google" id="ProtNLM"/>
    </source>
</evidence>
<dbReference type="EnsemblMetazoa" id="AALB005515-RA">
    <property type="protein sequence ID" value="AALB005515-PA"/>
    <property type="gene ID" value="AALB005515"/>
</dbReference>
<name>A0A182FG74_ANOAL</name>